<gene>
    <name evidence="1" type="ORF">PHYBLDRAFT_73099</name>
</gene>
<name>A0A167MFA1_PHYB8</name>
<dbReference type="InParanoid" id="A0A167MFA1"/>
<dbReference type="STRING" id="763407.A0A167MFA1"/>
<dbReference type="RefSeq" id="XP_018290734.1">
    <property type="nucleotide sequence ID" value="XM_018442783.1"/>
</dbReference>
<sequence>MRNINNINNTNDFVIVSETSKKYNAALTEFNLIFLAYGVKHNIALTTEYASSSHIKLICKHSGEYRDTRKAEKVASKTSVMGETLSGWERKCEKDMQKHGCPCFMYANTKKGRKLTVCSLEAEYNYPIEEDRRAYAMHRKLSPEEMTLVVKHLKNNDDVVIQTLGYWIYHI</sequence>
<dbReference type="OrthoDB" id="2280694at2759"/>
<evidence type="ECO:0000313" key="2">
    <source>
        <dbReference type="Proteomes" id="UP000077315"/>
    </source>
</evidence>
<dbReference type="AlphaFoldDB" id="A0A167MFA1"/>
<dbReference type="EMBL" id="KV440982">
    <property type="protein sequence ID" value="OAD72694.1"/>
    <property type="molecule type" value="Genomic_DNA"/>
</dbReference>
<reference evidence="2" key="1">
    <citation type="submission" date="2015-06" db="EMBL/GenBank/DDBJ databases">
        <title>Expansion of signal transduction pathways in fungi by whole-genome duplication.</title>
        <authorList>
            <consortium name="DOE Joint Genome Institute"/>
            <person name="Corrochano L.M."/>
            <person name="Kuo A."/>
            <person name="Marcet-Houben M."/>
            <person name="Polaino S."/>
            <person name="Salamov A."/>
            <person name="Villalobos J.M."/>
            <person name="Alvarez M.I."/>
            <person name="Avalos J."/>
            <person name="Benito E.P."/>
            <person name="Benoit I."/>
            <person name="Burger G."/>
            <person name="Camino L.P."/>
            <person name="Canovas D."/>
            <person name="Cerda-Olmedo E."/>
            <person name="Cheng J.-F."/>
            <person name="Dominguez A."/>
            <person name="Elias M."/>
            <person name="Eslava A.P."/>
            <person name="Glaser F."/>
            <person name="Grimwood J."/>
            <person name="Gutierrez G."/>
            <person name="Heitman J."/>
            <person name="Henrissat B."/>
            <person name="Iturriaga E.A."/>
            <person name="Lang B.F."/>
            <person name="Lavin J.L."/>
            <person name="Lee S."/>
            <person name="Li W."/>
            <person name="Lindquist E."/>
            <person name="Lopez-Garcia S."/>
            <person name="Luque E.M."/>
            <person name="Marcos A.T."/>
            <person name="Martin J."/>
            <person name="McCluskey K."/>
            <person name="Medina H.R."/>
            <person name="Miralles-Duran A."/>
            <person name="Miyazaki A."/>
            <person name="Munoz-Torres E."/>
            <person name="Oguiza J.A."/>
            <person name="Ohm R."/>
            <person name="Olmedo M."/>
            <person name="Orejas M."/>
            <person name="Ortiz-Castellanos L."/>
            <person name="Pisabarro A.G."/>
            <person name="Rodriguez-Romero J."/>
            <person name="Ruiz-Herrera J."/>
            <person name="Ruiz-Vazquez R."/>
            <person name="Sanz C."/>
            <person name="Schackwitz W."/>
            <person name="Schmutz J."/>
            <person name="Shahriari M."/>
            <person name="Shelest E."/>
            <person name="Silva-Franco F."/>
            <person name="Soanes D."/>
            <person name="Syed K."/>
            <person name="Tagua V.G."/>
            <person name="Talbot N.J."/>
            <person name="Thon M."/>
            <person name="De vries R.P."/>
            <person name="Wiebenga A."/>
            <person name="Yadav J.S."/>
            <person name="Braun E.L."/>
            <person name="Baker S."/>
            <person name="Garre V."/>
            <person name="Horwitz B."/>
            <person name="Torres-Martinez S."/>
            <person name="Idnurm A."/>
            <person name="Herrera-Estrella A."/>
            <person name="Gabaldon T."/>
            <person name="Grigoriev I.V."/>
        </authorList>
    </citation>
    <scope>NUCLEOTIDE SEQUENCE [LARGE SCALE GENOMIC DNA]</scope>
    <source>
        <strain evidence="2">NRRL 1555(-)</strain>
    </source>
</reference>
<accession>A0A167MFA1</accession>
<dbReference type="GeneID" id="29003689"/>
<protein>
    <submittedName>
        <fullName evidence="1">Uncharacterized protein</fullName>
    </submittedName>
</protein>
<evidence type="ECO:0000313" key="1">
    <source>
        <dbReference type="EMBL" id="OAD72694.1"/>
    </source>
</evidence>
<proteinExistence type="predicted"/>
<keyword evidence="2" id="KW-1185">Reference proteome</keyword>
<organism evidence="1 2">
    <name type="scientific">Phycomyces blakesleeanus (strain ATCC 8743b / DSM 1359 / FGSC 10004 / NBRC 33097 / NRRL 1555)</name>
    <dbReference type="NCBI Taxonomy" id="763407"/>
    <lineage>
        <taxon>Eukaryota</taxon>
        <taxon>Fungi</taxon>
        <taxon>Fungi incertae sedis</taxon>
        <taxon>Mucoromycota</taxon>
        <taxon>Mucoromycotina</taxon>
        <taxon>Mucoromycetes</taxon>
        <taxon>Mucorales</taxon>
        <taxon>Phycomycetaceae</taxon>
        <taxon>Phycomyces</taxon>
    </lineage>
</organism>
<dbReference type="VEuPathDB" id="FungiDB:PHYBLDRAFT_73099"/>
<dbReference type="Proteomes" id="UP000077315">
    <property type="component" value="Unassembled WGS sequence"/>
</dbReference>